<protein>
    <submittedName>
        <fullName evidence="2">Arm DNA-binding domain-containing protein</fullName>
    </submittedName>
</protein>
<evidence type="ECO:0000313" key="2">
    <source>
        <dbReference type="EMBL" id="MDX8418644.1"/>
    </source>
</evidence>
<keyword evidence="2" id="KW-0238">DNA-binding</keyword>
<dbReference type="EMBL" id="JALBUR010000001">
    <property type="protein sequence ID" value="MDX8418644.1"/>
    <property type="molecule type" value="Genomic_DNA"/>
</dbReference>
<comment type="caution">
    <text evidence="2">The sequence shown here is derived from an EMBL/GenBank/DDBJ whole genome shotgun (WGS) entry which is preliminary data.</text>
</comment>
<dbReference type="Pfam" id="PF14657">
    <property type="entry name" value="Arm-DNA-bind_4"/>
    <property type="match status" value="1"/>
</dbReference>
<accession>A0AB35U169</accession>
<keyword evidence="3" id="KW-1185">Reference proteome</keyword>
<dbReference type="RefSeq" id="WP_370595319.1">
    <property type="nucleotide sequence ID" value="NZ_JALBUR010000001.1"/>
</dbReference>
<name>A0AB35U169_9FIRM</name>
<feature type="domain" description="AP2-like integrase N-terminal" evidence="1">
    <location>
        <begin position="10"/>
        <end position="50"/>
    </location>
</feature>
<organism evidence="2 3">
    <name type="scientific">Grylomicrobium aquisgranensis</name>
    <dbReference type="NCBI Taxonomy" id="2926318"/>
    <lineage>
        <taxon>Bacteria</taxon>
        <taxon>Bacillati</taxon>
        <taxon>Bacillota</taxon>
        <taxon>Erysipelotrichia</taxon>
        <taxon>Erysipelotrichales</taxon>
        <taxon>Erysipelotrichaceae</taxon>
        <taxon>Grylomicrobium</taxon>
    </lineage>
</organism>
<proteinExistence type="predicted"/>
<dbReference type="Proteomes" id="UP001286174">
    <property type="component" value="Unassembled WGS sequence"/>
</dbReference>
<evidence type="ECO:0000313" key="3">
    <source>
        <dbReference type="Proteomes" id="UP001286174"/>
    </source>
</evidence>
<sequence length="89" mass="10099">MIGKDESRGTWFVQIKVKDPLTGKWRTHKKHGFSTKREAKQYEASVSTTDEIPTSKTFLQMAHEWRSPCRVPLLPFGSTMSTSSCALPI</sequence>
<gene>
    <name evidence="2" type="ORF">MOZ60_00890</name>
</gene>
<reference evidence="2 3" key="1">
    <citation type="submission" date="2022-03" db="EMBL/GenBank/DDBJ databases">
        <title>Novel taxa within the pig intestine.</title>
        <authorList>
            <person name="Wylensek D."/>
            <person name="Bishof K."/>
            <person name="Afrizal A."/>
            <person name="Clavel T."/>
        </authorList>
    </citation>
    <scope>NUCLEOTIDE SEQUENCE [LARGE SCALE GENOMIC DNA]</scope>
    <source>
        <strain evidence="2 3">CLA-KB-P133</strain>
    </source>
</reference>
<evidence type="ECO:0000259" key="1">
    <source>
        <dbReference type="Pfam" id="PF14657"/>
    </source>
</evidence>
<dbReference type="InterPro" id="IPR028259">
    <property type="entry name" value="AP2-like_int_N"/>
</dbReference>
<dbReference type="GO" id="GO:0003677">
    <property type="term" value="F:DNA binding"/>
    <property type="evidence" value="ECO:0007669"/>
    <property type="project" value="UniProtKB-KW"/>
</dbReference>
<dbReference type="AlphaFoldDB" id="A0AB35U169"/>